<dbReference type="OMA" id="GALENYC"/>
<dbReference type="InterPro" id="IPR013087">
    <property type="entry name" value="Znf_C2H2_type"/>
</dbReference>
<dbReference type="InParanoid" id="A0A2H3CYV8"/>
<protein>
    <recommendedName>
        <fullName evidence="3">C2H2-type domain-containing protein</fullName>
    </recommendedName>
</protein>
<feature type="domain" description="C2H2-type" evidence="3">
    <location>
        <begin position="331"/>
        <end position="362"/>
    </location>
</feature>
<evidence type="ECO:0000259" key="3">
    <source>
        <dbReference type="PROSITE" id="PS50157"/>
    </source>
</evidence>
<evidence type="ECO:0000313" key="4">
    <source>
        <dbReference type="EMBL" id="PBK88239.1"/>
    </source>
</evidence>
<dbReference type="GO" id="GO:0008270">
    <property type="term" value="F:zinc ion binding"/>
    <property type="evidence" value="ECO:0007669"/>
    <property type="project" value="UniProtKB-KW"/>
</dbReference>
<dbReference type="EMBL" id="KZ293674">
    <property type="protein sequence ID" value="PBK88239.1"/>
    <property type="molecule type" value="Genomic_DNA"/>
</dbReference>
<feature type="compositionally biased region" description="Low complexity" evidence="2">
    <location>
        <begin position="252"/>
        <end position="272"/>
    </location>
</feature>
<dbReference type="OrthoDB" id="8922241at2759"/>
<keyword evidence="5" id="KW-1185">Reference proteome</keyword>
<feature type="region of interest" description="Disordered" evidence="2">
    <location>
        <begin position="357"/>
        <end position="381"/>
    </location>
</feature>
<feature type="region of interest" description="Disordered" evidence="2">
    <location>
        <begin position="202"/>
        <end position="222"/>
    </location>
</feature>
<dbReference type="AlphaFoldDB" id="A0A2H3CYV8"/>
<dbReference type="PROSITE" id="PS00028">
    <property type="entry name" value="ZINC_FINGER_C2H2_1"/>
    <property type="match status" value="2"/>
</dbReference>
<dbReference type="STRING" id="47427.A0A2H3CYV8"/>
<evidence type="ECO:0000256" key="1">
    <source>
        <dbReference type="PROSITE-ProRule" id="PRU00042"/>
    </source>
</evidence>
<name>A0A2H3CYV8_ARMGA</name>
<dbReference type="PROSITE" id="PS50157">
    <property type="entry name" value="ZINC_FINGER_C2H2_2"/>
    <property type="match status" value="1"/>
</dbReference>
<reference evidence="5" key="1">
    <citation type="journal article" date="2017" name="Nat. Ecol. Evol.">
        <title>Genome expansion and lineage-specific genetic innovations in the forest pathogenic fungi Armillaria.</title>
        <authorList>
            <person name="Sipos G."/>
            <person name="Prasanna A.N."/>
            <person name="Walter M.C."/>
            <person name="O'Connor E."/>
            <person name="Balint B."/>
            <person name="Krizsan K."/>
            <person name="Kiss B."/>
            <person name="Hess J."/>
            <person name="Varga T."/>
            <person name="Slot J."/>
            <person name="Riley R."/>
            <person name="Boka B."/>
            <person name="Rigling D."/>
            <person name="Barry K."/>
            <person name="Lee J."/>
            <person name="Mihaltcheva S."/>
            <person name="LaButti K."/>
            <person name="Lipzen A."/>
            <person name="Waldron R."/>
            <person name="Moloney N.M."/>
            <person name="Sperisen C."/>
            <person name="Kredics L."/>
            <person name="Vagvoelgyi C."/>
            <person name="Patrignani A."/>
            <person name="Fitzpatrick D."/>
            <person name="Nagy I."/>
            <person name="Doyle S."/>
            <person name="Anderson J.B."/>
            <person name="Grigoriev I.V."/>
            <person name="Gueldener U."/>
            <person name="Muensterkoetter M."/>
            <person name="Nagy L.G."/>
        </authorList>
    </citation>
    <scope>NUCLEOTIDE SEQUENCE [LARGE SCALE GENOMIC DNA]</scope>
    <source>
        <strain evidence="5">Ar21-2</strain>
    </source>
</reference>
<gene>
    <name evidence="4" type="ORF">ARMGADRAFT_1034203</name>
</gene>
<evidence type="ECO:0000256" key="2">
    <source>
        <dbReference type="SAM" id="MobiDB-lite"/>
    </source>
</evidence>
<keyword evidence="1" id="KW-0479">Metal-binding</keyword>
<sequence length="403" mass="45237">MSFTGLEDTVVPSLVTVDDHTVNNSAPLIQDPHLQSSILPLQGVFPDRNDVLYQYQSQDSRRLWAFSGDIPFCLWHDEGALENYCVEYLQRTAEPDTQITFDLGIAHKHSDPFKVCFSVSTSQFWDIYWLNSVIPDNDFPPLSPTTGFTFEVAPPLPAPQLYQPTSQLDALGNLDTVYCLAHPDGLENSYHSSSPLPIAEQEREIRPLPRTPTHQRGAAIRDDTFATLATATKRNGLDSVDTPNTTNKRVKLVPTSPVASTPSSSSSLKDLSPSPPLSPKNDSPPPPRTDQPSVDEVLRCIYPDCCQHFPSVERVLDHHKSVHKIPYPGKYRCAFASCIQTFKNKADFERHAKTLAHQPDKGRHQKRPSGIKPECREEGKKEEIRHIKEMAENRVKRLVQSRA</sequence>
<accession>A0A2H3CYV8</accession>
<feature type="region of interest" description="Disordered" evidence="2">
    <location>
        <begin position="234"/>
        <end position="293"/>
    </location>
</feature>
<organism evidence="4 5">
    <name type="scientific">Armillaria gallica</name>
    <name type="common">Bulbous honey fungus</name>
    <name type="synonym">Armillaria bulbosa</name>
    <dbReference type="NCBI Taxonomy" id="47427"/>
    <lineage>
        <taxon>Eukaryota</taxon>
        <taxon>Fungi</taxon>
        <taxon>Dikarya</taxon>
        <taxon>Basidiomycota</taxon>
        <taxon>Agaricomycotina</taxon>
        <taxon>Agaricomycetes</taxon>
        <taxon>Agaricomycetidae</taxon>
        <taxon>Agaricales</taxon>
        <taxon>Marasmiineae</taxon>
        <taxon>Physalacriaceae</taxon>
        <taxon>Armillaria</taxon>
    </lineage>
</organism>
<keyword evidence="1" id="KW-0862">Zinc</keyword>
<proteinExistence type="predicted"/>
<dbReference type="Proteomes" id="UP000217790">
    <property type="component" value="Unassembled WGS sequence"/>
</dbReference>
<dbReference type="SMART" id="SM00355">
    <property type="entry name" value="ZnF_C2H2"/>
    <property type="match status" value="2"/>
</dbReference>
<evidence type="ECO:0000313" key="5">
    <source>
        <dbReference type="Proteomes" id="UP000217790"/>
    </source>
</evidence>
<keyword evidence="1" id="KW-0863">Zinc-finger</keyword>
<feature type="compositionally biased region" description="Pro residues" evidence="2">
    <location>
        <begin position="273"/>
        <end position="289"/>
    </location>
</feature>